<name>A0A0D2CG62_9EURO</name>
<dbReference type="EMBL" id="KN847042">
    <property type="protein sequence ID" value="KIW30088.1"/>
    <property type="molecule type" value="Genomic_DNA"/>
</dbReference>
<evidence type="ECO:0000313" key="2">
    <source>
        <dbReference type="EMBL" id="KIW30088.1"/>
    </source>
</evidence>
<evidence type="ECO:0000313" key="3">
    <source>
        <dbReference type="Proteomes" id="UP000054466"/>
    </source>
</evidence>
<dbReference type="OrthoDB" id="674948at2759"/>
<proteinExistence type="predicted"/>
<dbReference type="GeneID" id="27345057"/>
<accession>A0A0D2CG62</accession>
<dbReference type="STRING" id="569365.A0A0D2CG62"/>
<dbReference type="RefSeq" id="XP_016250304.1">
    <property type="nucleotide sequence ID" value="XM_016392785.1"/>
</dbReference>
<dbReference type="Proteomes" id="UP000054466">
    <property type="component" value="Unassembled WGS sequence"/>
</dbReference>
<gene>
    <name evidence="2" type="ORF">PV07_05863</name>
</gene>
<organism evidence="2 3">
    <name type="scientific">Cladophialophora immunda</name>
    <dbReference type="NCBI Taxonomy" id="569365"/>
    <lineage>
        <taxon>Eukaryota</taxon>
        <taxon>Fungi</taxon>
        <taxon>Dikarya</taxon>
        <taxon>Ascomycota</taxon>
        <taxon>Pezizomycotina</taxon>
        <taxon>Eurotiomycetes</taxon>
        <taxon>Chaetothyriomycetidae</taxon>
        <taxon>Chaetothyriales</taxon>
        <taxon>Herpotrichiellaceae</taxon>
        <taxon>Cladophialophora</taxon>
    </lineage>
</organism>
<evidence type="ECO:0008006" key="4">
    <source>
        <dbReference type="Google" id="ProtNLM"/>
    </source>
</evidence>
<evidence type="ECO:0000256" key="1">
    <source>
        <dbReference type="SAM" id="MobiDB-lite"/>
    </source>
</evidence>
<feature type="compositionally biased region" description="Low complexity" evidence="1">
    <location>
        <begin position="114"/>
        <end position="123"/>
    </location>
</feature>
<protein>
    <recommendedName>
        <fullName evidence="4">NmrA-like domain-containing protein</fullName>
    </recommendedName>
</protein>
<feature type="region of interest" description="Disordered" evidence="1">
    <location>
        <begin position="106"/>
        <end position="134"/>
    </location>
</feature>
<dbReference type="AlphaFoldDB" id="A0A0D2CG62"/>
<dbReference type="Gene3D" id="3.40.50.720">
    <property type="entry name" value="NAD(P)-binding Rossmann-like Domain"/>
    <property type="match status" value="1"/>
</dbReference>
<dbReference type="VEuPathDB" id="FungiDB:PV07_05863"/>
<dbReference type="HOGENOM" id="CLU_044092_0_0_1"/>
<dbReference type="PANTHER" id="PTHR40129:SF2">
    <property type="entry name" value="KETOPANTOATE REDUCTASE N-TERMINAL DOMAIN-CONTAINING PROTEIN"/>
    <property type="match status" value="1"/>
</dbReference>
<sequence length="347" mass="38483">MVHAENVNMTTRSPATPPSAGKVTLLVLGAGWVWQFLEPFLQKSNITYAATTTNGHGGTIPFKFDLESDDLEKAFKRLPRADYVLVTFPLKGKGPSKKLVGMYAETHRQHHAAHSGSATTAGQGDERSDEVEATTATRTKWIQLGSTGIWTSPGFVDSNSPIDPSNERGIAEDELISLGGCVLNLAGLYGAQRQPGNWIARVAKTKEQLREKGALHLIHGVDVAGGVIGVINADRMAPGETVDTEQFRTRHLFGRRWIVADCVSYDWWGVVWDFNGDSSEDSHIDEEDPEQLAKLDERTKYRRWVMELMQDSGVRALPRPPEALGRKLDAREFWNAIGILPQRTLRR</sequence>
<dbReference type="PANTHER" id="PTHR40129">
    <property type="entry name" value="KETOPANTOATE REDUCTASE N-TERMINAL DOMAIN-CONTAINING PROTEIN"/>
    <property type="match status" value="1"/>
</dbReference>
<reference evidence="2 3" key="1">
    <citation type="submission" date="2015-01" db="EMBL/GenBank/DDBJ databases">
        <title>The Genome Sequence of Cladophialophora immunda CBS83496.</title>
        <authorList>
            <consortium name="The Broad Institute Genomics Platform"/>
            <person name="Cuomo C."/>
            <person name="de Hoog S."/>
            <person name="Gorbushina A."/>
            <person name="Stielow B."/>
            <person name="Teixiera M."/>
            <person name="Abouelleil A."/>
            <person name="Chapman S.B."/>
            <person name="Priest M."/>
            <person name="Young S.K."/>
            <person name="Wortman J."/>
            <person name="Nusbaum C."/>
            <person name="Birren B."/>
        </authorList>
    </citation>
    <scope>NUCLEOTIDE SEQUENCE [LARGE SCALE GENOMIC DNA]</scope>
    <source>
        <strain evidence="2 3">CBS 83496</strain>
    </source>
</reference>
<keyword evidence="3" id="KW-1185">Reference proteome</keyword>